<keyword evidence="2" id="KW-1185">Reference proteome</keyword>
<evidence type="ECO:0000313" key="2">
    <source>
        <dbReference type="Proteomes" id="UP000218334"/>
    </source>
</evidence>
<gene>
    <name evidence="1" type="ORF">ARMSODRAFT_1026728</name>
</gene>
<evidence type="ECO:0000313" key="1">
    <source>
        <dbReference type="EMBL" id="PBK60197.1"/>
    </source>
</evidence>
<accession>A0A2H3B6I6</accession>
<protein>
    <submittedName>
        <fullName evidence="1">Uncharacterized protein</fullName>
    </submittedName>
</protein>
<dbReference type="Proteomes" id="UP000218334">
    <property type="component" value="Unassembled WGS sequence"/>
</dbReference>
<reference evidence="2" key="1">
    <citation type="journal article" date="2017" name="Nat. Ecol. Evol.">
        <title>Genome expansion and lineage-specific genetic innovations in the forest pathogenic fungi Armillaria.</title>
        <authorList>
            <person name="Sipos G."/>
            <person name="Prasanna A.N."/>
            <person name="Walter M.C."/>
            <person name="O'Connor E."/>
            <person name="Balint B."/>
            <person name="Krizsan K."/>
            <person name="Kiss B."/>
            <person name="Hess J."/>
            <person name="Varga T."/>
            <person name="Slot J."/>
            <person name="Riley R."/>
            <person name="Boka B."/>
            <person name="Rigling D."/>
            <person name="Barry K."/>
            <person name="Lee J."/>
            <person name="Mihaltcheva S."/>
            <person name="LaButti K."/>
            <person name="Lipzen A."/>
            <person name="Waldron R."/>
            <person name="Moloney N.M."/>
            <person name="Sperisen C."/>
            <person name="Kredics L."/>
            <person name="Vagvoelgyi C."/>
            <person name="Patrignani A."/>
            <person name="Fitzpatrick D."/>
            <person name="Nagy I."/>
            <person name="Doyle S."/>
            <person name="Anderson J.B."/>
            <person name="Grigoriev I.V."/>
            <person name="Gueldener U."/>
            <person name="Muensterkoetter M."/>
            <person name="Nagy L.G."/>
        </authorList>
    </citation>
    <scope>NUCLEOTIDE SEQUENCE [LARGE SCALE GENOMIC DNA]</scope>
    <source>
        <strain evidence="2">28-4</strain>
    </source>
</reference>
<name>A0A2H3B6I6_9AGAR</name>
<dbReference type="EMBL" id="KZ293490">
    <property type="protein sequence ID" value="PBK60197.1"/>
    <property type="molecule type" value="Genomic_DNA"/>
</dbReference>
<sequence>MIVGPMGLSRVYASVGFDFNVKFNGTSVNAFRIVTPKRQVPPTILEMAGEYPSDDASRAQTSTLEKNMGLYAPWNAFDDQQNGREHGAGGGSAILRVEDGYCTILSRSVARKAAREDGVLLDIGCADKYKIYSSLRRRVLSTFVQLPSMNPSQRRRRLPHANQPTNSLPLSTAGVFTSLKYSTNAVGKEVVRCGYENLAQFSGDTGRRVSRCRISKVYASLLILACWLSVGFRMSGGDWWFTVFSYLANLTAEIPLDDLPILIRPCLPTLHVIPVEQLSITDRNVTLHSKCQSPRQGYLFPSKQVFVFDRPLSPVESYPKATSFSSFRVVLFPAYHHDTFGNPAFTVRDSEEDAYGIVDLFAWWRFIATGRFMALMSDF</sequence>
<organism evidence="1 2">
    <name type="scientific">Armillaria solidipes</name>
    <dbReference type="NCBI Taxonomy" id="1076256"/>
    <lineage>
        <taxon>Eukaryota</taxon>
        <taxon>Fungi</taxon>
        <taxon>Dikarya</taxon>
        <taxon>Basidiomycota</taxon>
        <taxon>Agaricomycotina</taxon>
        <taxon>Agaricomycetes</taxon>
        <taxon>Agaricomycetidae</taxon>
        <taxon>Agaricales</taxon>
        <taxon>Marasmiineae</taxon>
        <taxon>Physalacriaceae</taxon>
        <taxon>Armillaria</taxon>
    </lineage>
</organism>
<dbReference type="AlphaFoldDB" id="A0A2H3B6I6"/>
<proteinExistence type="predicted"/>